<evidence type="ECO:0008006" key="4">
    <source>
        <dbReference type="Google" id="ProtNLM"/>
    </source>
</evidence>
<feature type="transmembrane region" description="Helical" evidence="1">
    <location>
        <begin position="7"/>
        <end position="26"/>
    </location>
</feature>
<organism evidence="2 3">
    <name type="scientific">Arundinibacter roseus</name>
    <dbReference type="NCBI Taxonomy" id="2070510"/>
    <lineage>
        <taxon>Bacteria</taxon>
        <taxon>Pseudomonadati</taxon>
        <taxon>Bacteroidota</taxon>
        <taxon>Cytophagia</taxon>
        <taxon>Cytophagales</taxon>
        <taxon>Spirosomataceae</taxon>
        <taxon>Arundinibacter</taxon>
    </lineage>
</organism>
<keyword evidence="1" id="KW-0472">Membrane</keyword>
<dbReference type="Pfam" id="PF16872">
    <property type="entry name" value="putAbiC"/>
    <property type="match status" value="1"/>
</dbReference>
<protein>
    <recommendedName>
        <fullName evidence="4">Phage abortive infection protein</fullName>
    </recommendedName>
</protein>
<comment type="caution">
    <text evidence="2">The sequence shown here is derived from an EMBL/GenBank/DDBJ whole genome shotgun (WGS) entry which is preliminary data.</text>
</comment>
<evidence type="ECO:0000313" key="3">
    <source>
        <dbReference type="Proteomes" id="UP000295706"/>
    </source>
</evidence>
<name>A0A4R4KAY5_9BACT</name>
<dbReference type="RefSeq" id="WP_132119550.1">
    <property type="nucleotide sequence ID" value="NZ_SMJU01000010.1"/>
</dbReference>
<dbReference type="Proteomes" id="UP000295706">
    <property type="component" value="Unassembled WGS sequence"/>
</dbReference>
<dbReference type="InterPro" id="IPR031709">
    <property type="entry name" value="PutAbiC"/>
</dbReference>
<gene>
    <name evidence="2" type="ORF">EZE20_16170</name>
</gene>
<proteinExistence type="predicted"/>
<dbReference type="OrthoDB" id="6678638at2"/>
<keyword evidence="3" id="KW-1185">Reference proteome</keyword>
<keyword evidence="1" id="KW-0812">Transmembrane</keyword>
<reference evidence="2 3" key="1">
    <citation type="submission" date="2019-02" db="EMBL/GenBank/DDBJ databases">
        <title>Arundinibacter roseus gen. nov., sp. nov., a new member of the family Cytophagaceae.</title>
        <authorList>
            <person name="Szuroczki S."/>
            <person name="Khayer B."/>
            <person name="Sproer C."/>
            <person name="Toumi M."/>
            <person name="Szabo A."/>
            <person name="Felfoldi T."/>
            <person name="Schumann P."/>
            <person name="Toth E."/>
        </authorList>
    </citation>
    <scope>NUCLEOTIDE SEQUENCE [LARGE SCALE GENOMIC DNA]</scope>
    <source>
        <strain evidence="2 3">DMA-k-7a</strain>
    </source>
</reference>
<dbReference type="EMBL" id="SMJU01000010">
    <property type="protein sequence ID" value="TDB63309.1"/>
    <property type="molecule type" value="Genomic_DNA"/>
</dbReference>
<sequence length="392" mass="46821">MNKLIIRISWILIILGGLISFIFIYYTKTDGYVFWGNEKIDFATTGQFGDFLGGVVGTAFSLAGTFLIYLSFKEQTTSNKKEGFETTFFELVNLHRENVNQINYTKYDNGTLRKAEHRKVFRLIFQEFLECFKEVKKFSNSKNIEDYIKPKYNLTLKEIIKKNNLKCDLIEIALIDIAYSIVFFGVGEDGEIILKDRFKRKYNSLFFYQLLKYIKLKPKKENEKRYEIWENLLKLNFKEYKSVNLEYYKYRQHNTIETLSEEAKKLIYKTEFNKYYGGHQHRLGHYFRHLFQCYKYLNYDSDLTENEKYFYGKTLRAQLSTYEQALIFINSISSLGQKWELTPEIDLLKKHSDIANSKLITKYNIIKNLPGHHLLGIRYKSYYPEVKYETEE</sequence>
<evidence type="ECO:0000256" key="1">
    <source>
        <dbReference type="SAM" id="Phobius"/>
    </source>
</evidence>
<dbReference type="AlphaFoldDB" id="A0A4R4KAY5"/>
<feature type="transmembrane region" description="Helical" evidence="1">
    <location>
        <begin position="51"/>
        <end position="72"/>
    </location>
</feature>
<accession>A0A4R4KAY5</accession>
<evidence type="ECO:0000313" key="2">
    <source>
        <dbReference type="EMBL" id="TDB63309.1"/>
    </source>
</evidence>
<keyword evidence="1" id="KW-1133">Transmembrane helix</keyword>